<evidence type="ECO:0000313" key="1">
    <source>
        <dbReference type="EMBL" id="ADI23074.1"/>
    </source>
</evidence>
<dbReference type="AlphaFoldDB" id="E7C6K0"/>
<dbReference type="Pfam" id="PF00494">
    <property type="entry name" value="SQS_PSY"/>
    <property type="match status" value="1"/>
</dbReference>
<organism evidence="1">
    <name type="scientific">uncultured gamma proteobacterium HF0770_07M15</name>
    <dbReference type="NCBI Taxonomy" id="723575"/>
    <lineage>
        <taxon>Bacteria</taxon>
        <taxon>Pseudomonadati</taxon>
        <taxon>Pseudomonadota</taxon>
        <taxon>Gammaproteobacteria</taxon>
        <taxon>environmental samples</taxon>
    </lineage>
</organism>
<proteinExistence type="predicted"/>
<dbReference type="InterPro" id="IPR002060">
    <property type="entry name" value="Squ/phyt_synthse"/>
</dbReference>
<dbReference type="SFLD" id="SFLDG01018">
    <property type="entry name" value="Squalene/Phytoene_Synthase_Lik"/>
    <property type="match status" value="1"/>
</dbReference>
<reference evidence="1" key="1">
    <citation type="submission" date="2010-01" db="EMBL/GenBank/DDBJ databases">
        <title>Genome fragments of uncultured bacteria from the North Pacific subtropical Gyre.</title>
        <authorList>
            <person name="Pham V.D."/>
            <person name="Delong E.F."/>
        </authorList>
    </citation>
    <scope>NUCLEOTIDE SEQUENCE</scope>
</reference>
<dbReference type="PANTHER" id="PTHR31480">
    <property type="entry name" value="BIFUNCTIONAL LYCOPENE CYCLASE/PHYTOENE SYNTHASE"/>
    <property type="match status" value="1"/>
</dbReference>
<dbReference type="Gene3D" id="1.10.600.10">
    <property type="entry name" value="Farnesyl Diphosphate Synthase"/>
    <property type="match status" value="1"/>
</dbReference>
<accession>E7C6K0</accession>
<protein>
    <submittedName>
        <fullName evidence="1">Phytoene/squalene synthetase</fullName>
    </submittedName>
</protein>
<dbReference type="InterPro" id="IPR008949">
    <property type="entry name" value="Isoprenoid_synthase_dom_sf"/>
</dbReference>
<dbReference type="SFLD" id="SFLDS00005">
    <property type="entry name" value="Isoprenoid_Synthase_Type_I"/>
    <property type="match status" value="1"/>
</dbReference>
<dbReference type="SUPFAM" id="SSF48576">
    <property type="entry name" value="Terpenoid synthases"/>
    <property type="match status" value="1"/>
</dbReference>
<name>E7C6K0_9GAMM</name>
<dbReference type="EMBL" id="GU568005">
    <property type="protein sequence ID" value="ADI23074.1"/>
    <property type="molecule type" value="Genomic_DNA"/>
</dbReference>
<sequence>MAVSDDAEELLGPILRDVSRAFYLTLRVLPAAVRPQIGLAYLLARITDTIADTDLVPPADRLQTLQQFRARIRDDAAPPVDFSRLAKEQENPAEAKLLLRSSEALELLDQLTPSDRGQVQIVLETITRGQEQDLERFGDGSTLTALQTADDLDDYTYRVAGCVGEFWTRLTRTHCFPNAQLDNTAFVADAIRFGKGLQLVNILRDLPRDLANGRCYLPAVDLAMAGLQPEDLRDPANWPKLQPVFEPWLTRARDHLTAGGRYTLAIPHTHYRLRLACAWPILIGTATLDRVRAANPLQPEPRLKISRSAARGIVCRTLWRVPFRGPWNRLFTL</sequence>
<dbReference type="GO" id="GO:0016765">
    <property type="term" value="F:transferase activity, transferring alkyl or aryl (other than methyl) groups"/>
    <property type="evidence" value="ECO:0007669"/>
    <property type="project" value="UniProtKB-ARBA"/>
</dbReference>